<keyword evidence="2" id="KW-1185">Reference proteome</keyword>
<name>A0ACB7S237_HYAAI</name>
<evidence type="ECO:0000313" key="1">
    <source>
        <dbReference type="EMBL" id="KAH6927769.1"/>
    </source>
</evidence>
<evidence type="ECO:0000313" key="2">
    <source>
        <dbReference type="Proteomes" id="UP000821845"/>
    </source>
</evidence>
<dbReference type="Proteomes" id="UP000821845">
    <property type="component" value="Chromosome 6"/>
</dbReference>
<gene>
    <name evidence="1" type="ORF">HPB50_008603</name>
</gene>
<dbReference type="EMBL" id="CM023486">
    <property type="protein sequence ID" value="KAH6927769.1"/>
    <property type="molecule type" value="Genomic_DNA"/>
</dbReference>
<proteinExistence type="predicted"/>
<sequence>MKKVESCGFRIIRLVTDNHKVNVQAMRLLGNGIITYRTEHPCDPDRQLFMSFDPCHVLKNVRSQFLAHDIGPKGEISASYVKDVYELQKNLNVKPVRYLSRKHVFPNNIEKMNVVRAIQLISPAVTAVLQHLMEQAGHTCHISFASAGQTITFMKNFYRWFVLHDTSNTVQHLRQKFPDVKEYDSTEDARLEWLEVTMPMYLHELKTRCTHPHGGDIRGTMLRYWENFDPSLESMMLDARAQLLNVEESAEILSHLPDISGKDVLELGAGIGRFTGKLAAQARHVTAVDFIPAYVESNRRRNGHLSNVTFLQCDVMKLDEPAQSFDVVFSNWLYMYLSDEECMQLLEKELCWLRDGGLLFLRESCFKPSGDVKRTTNPTFYRRLSDYYNMIKKIPSAAGDTIECFVVEKVANVKAYIKHKQNPCQVCFLAKKMPRNAVKDFNSFQEFLDQQQYSSNGVRLYEWIFGNTFVSTGGLSTTEWGVKKAGVKDGDRILDVGCGVGGHDFYMAEKYDVRIMAVDLSVNMMSIALEHFAKRPHLADKIQFKMSDVTQAEFPEASFDLIYSRDALLHIADKDTLFALFYKWLAPGGRIFFTDYCRGDKEDYSEEFKNYVAQRQYNLFTVSEYAQLLKKTGFVNVQAEDISEDTVKNLRSELERLESKKEDFLKEFSVDDFNYLKKGWEAKIKRGADGDQVWCACYAEKSNK</sequence>
<reference evidence="1" key="1">
    <citation type="submission" date="2020-05" db="EMBL/GenBank/DDBJ databases">
        <title>Large-scale comparative analyses of tick genomes elucidate their genetic diversity and vector capacities.</title>
        <authorList>
            <person name="Jia N."/>
            <person name="Wang J."/>
            <person name="Shi W."/>
            <person name="Du L."/>
            <person name="Sun Y."/>
            <person name="Zhan W."/>
            <person name="Jiang J."/>
            <person name="Wang Q."/>
            <person name="Zhang B."/>
            <person name="Ji P."/>
            <person name="Sakyi L.B."/>
            <person name="Cui X."/>
            <person name="Yuan T."/>
            <person name="Jiang B."/>
            <person name="Yang W."/>
            <person name="Lam T.T.-Y."/>
            <person name="Chang Q."/>
            <person name="Ding S."/>
            <person name="Wang X."/>
            <person name="Zhu J."/>
            <person name="Ruan X."/>
            <person name="Zhao L."/>
            <person name="Wei J."/>
            <person name="Que T."/>
            <person name="Du C."/>
            <person name="Cheng J."/>
            <person name="Dai P."/>
            <person name="Han X."/>
            <person name="Huang E."/>
            <person name="Gao Y."/>
            <person name="Liu J."/>
            <person name="Shao H."/>
            <person name="Ye R."/>
            <person name="Li L."/>
            <person name="Wei W."/>
            <person name="Wang X."/>
            <person name="Wang C."/>
            <person name="Yang T."/>
            <person name="Huo Q."/>
            <person name="Li W."/>
            <person name="Guo W."/>
            <person name="Chen H."/>
            <person name="Zhou L."/>
            <person name="Ni X."/>
            <person name="Tian J."/>
            <person name="Zhou Y."/>
            <person name="Sheng Y."/>
            <person name="Liu T."/>
            <person name="Pan Y."/>
            <person name="Xia L."/>
            <person name="Li J."/>
            <person name="Zhao F."/>
            <person name="Cao W."/>
        </authorList>
    </citation>
    <scope>NUCLEOTIDE SEQUENCE</scope>
    <source>
        <strain evidence="1">Hyas-2018</strain>
    </source>
</reference>
<accession>A0ACB7S237</accession>
<comment type="caution">
    <text evidence="1">The sequence shown here is derived from an EMBL/GenBank/DDBJ whole genome shotgun (WGS) entry which is preliminary data.</text>
</comment>
<protein>
    <submittedName>
        <fullName evidence="1">Uncharacterized protein</fullName>
    </submittedName>
</protein>
<organism evidence="1 2">
    <name type="scientific">Hyalomma asiaticum</name>
    <name type="common">Tick</name>
    <dbReference type="NCBI Taxonomy" id="266040"/>
    <lineage>
        <taxon>Eukaryota</taxon>
        <taxon>Metazoa</taxon>
        <taxon>Ecdysozoa</taxon>
        <taxon>Arthropoda</taxon>
        <taxon>Chelicerata</taxon>
        <taxon>Arachnida</taxon>
        <taxon>Acari</taxon>
        <taxon>Parasitiformes</taxon>
        <taxon>Ixodida</taxon>
        <taxon>Ixodoidea</taxon>
        <taxon>Ixodidae</taxon>
        <taxon>Hyalomminae</taxon>
        <taxon>Hyalomma</taxon>
    </lineage>
</organism>